<proteinExistence type="predicted"/>
<comment type="caution">
    <text evidence="3">The sequence shown here is derived from an EMBL/GenBank/DDBJ whole genome shotgun (WGS) entry which is preliminary data.</text>
</comment>
<evidence type="ECO:0000259" key="2">
    <source>
        <dbReference type="Pfam" id="PF24880"/>
    </source>
</evidence>
<dbReference type="RefSeq" id="WP_073097928.1">
    <property type="nucleotide sequence ID" value="NZ_JBALUR010000001.1"/>
</dbReference>
<evidence type="ECO:0000313" key="4">
    <source>
        <dbReference type="Proteomes" id="UP000290608"/>
    </source>
</evidence>
<feature type="domain" description="DUF6892" evidence="1">
    <location>
        <begin position="165"/>
        <end position="297"/>
    </location>
</feature>
<accession>A0A4Q0PP79</accession>
<protein>
    <submittedName>
        <fullName evidence="3">Uncharacterized protein</fullName>
    </submittedName>
</protein>
<organism evidence="3 4">
    <name type="scientific">Leeuwenhoekiella marinoflava</name>
    <dbReference type="NCBI Taxonomy" id="988"/>
    <lineage>
        <taxon>Bacteria</taxon>
        <taxon>Pseudomonadati</taxon>
        <taxon>Bacteroidota</taxon>
        <taxon>Flavobacteriia</taxon>
        <taxon>Flavobacteriales</taxon>
        <taxon>Flavobacteriaceae</taxon>
        <taxon>Leeuwenhoekiella</taxon>
    </lineage>
</organism>
<evidence type="ECO:0000313" key="3">
    <source>
        <dbReference type="EMBL" id="RXG32293.1"/>
    </source>
</evidence>
<dbReference type="InterPro" id="IPR056640">
    <property type="entry name" value="DUF7738"/>
</dbReference>
<evidence type="ECO:0000259" key="1">
    <source>
        <dbReference type="Pfam" id="PF21832"/>
    </source>
</evidence>
<dbReference type="Pfam" id="PF24880">
    <property type="entry name" value="DUF7738"/>
    <property type="match status" value="1"/>
</dbReference>
<gene>
    <name evidence="3" type="ORF">DSL99_1099</name>
</gene>
<dbReference type="AlphaFoldDB" id="A0A4Q0PP79"/>
<dbReference type="STRING" id="1122159.SAMN02745246_01060"/>
<dbReference type="InterPro" id="IPR054187">
    <property type="entry name" value="DUF6892"/>
</dbReference>
<dbReference type="EMBL" id="QOVL01000004">
    <property type="protein sequence ID" value="RXG32293.1"/>
    <property type="molecule type" value="Genomic_DNA"/>
</dbReference>
<feature type="domain" description="DUF7738" evidence="2">
    <location>
        <begin position="4"/>
        <end position="103"/>
    </location>
</feature>
<dbReference type="Proteomes" id="UP000290608">
    <property type="component" value="Unassembled WGS sequence"/>
</dbReference>
<sequence>MFNFQLTPDSFTINTIPVVFPISIEDLQAIIGNNFSTLKTKNNTLFTWNDLGVVTFSKDGKNIETLSLELERETYDFSPTHTFAGTFTFNDEDIISYYHKYEEKHIKLFEGDTTGALVLNNISAWFDVREDKVKAIELSIYKPYNRAEGIPKDKYVIPAVDEEVISFTDLGFKLSVIEELMYTQGLLSPKFDVHEFAKWYADREINLDEEGYEPIEEVTQYLKDFPVPKRLAQKLTEIYQDGGNAIYMNLIPFSGGEEDYWDIESVADAKHFPNLKKVTLCYAKDHILDDFEALGIEAEWL</sequence>
<name>A0A4Q0PP79_9FLAO</name>
<reference evidence="3 4" key="1">
    <citation type="submission" date="2018-07" db="EMBL/GenBank/DDBJ databases">
        <title>Leeuwenhoekiella genomics.</title>
        <authorList>
            <person name="Tahon G."/>
            <person name="Willems A."/>
        </authorList>
    </citation>
    <scope>NUCLEOTIDE SEQUENCE [LARGE SCALE GENOMIC DNA]</scope>
    <source>
        <strain evidence="3 4">LMG 1345</strain>
    </source>
</reference>
<dbReference type="Pfam" id="PF21832">
    <property type="entry name" value="DUF6892"/>
    <property type="match status" value="1"/>
</dbReference>